<dbReference type="SUPFAM" id="SSF50129">
    <property type="entry name" value="GroES-like"/>
    <property type="match status" value="1"/>
</dbReference>
<comment type="function">
    <text evidence="7">Involved in production of the polyketide antibiotic thailandamide.</text>
</comment>
<dbReference type="InterPro" id="IPR020806">
    <property type="entry name" value="PKS_PP-bd"/>
</dbReference>
<keyword evidence="4" id="KW-0521">NADP</keyword>
<dbReference type="Proteomes" id="UP000321201">
    <property type="component" value="Unassembled WGS sequence"/>
</dbReference>
<evidence type="ECO:0000313" key="13">
    <source>
        <dbReference type="Proteomes" id="UP000321201"/>
    </source>
</evidence>
<evidence type="ECO:0000313" key="12">
    <source>
        <dbReference type="EMBL" id="TXF10922.1"/>
    </source>
</evidence>
<dbReference type="PROSITE" id="PS01162">
    <property type="entry name" value="QOR_ZETA_CRYSTAL"/>
    <property type="match status" value="1"/>
</dbReference>
<dbReference type="OrthoDB" id="9778690at2"/>
<dbReference type="Gene3D" id="3.90.180.10">
    <property type="entry name" value="Medium-chain alcohol dehydrogenases, catalytic domain"/>
    <property type="match status" value="1"/>
</dbReference>
<dbReference type="Pfam" id="PF08240">
    <property type="entry name" value="ADH_N"/>
    <property type="match status" value="1"/>
</dbReference>
<dbReference type="InterPro" id="IPR049551">
    <property type="entry name" value="PKS_DH_C"/>
</dbReference>
<accession>A0A5C7EG50</accession>
<keyword evidence="2" id="KW-0597">Phosphoprotein</keyword>
<dbReference type="SMART" id="SM01294">
    <property type="entry name" value="PKS_PP_betabranch"/>
    <property type="match status" value="1"/>
</dbReference>
<dbReference type="CDD" id="cd08955">
    <property type="entry name" value="KR_2_FAS_SDR_x"/>
    <property type="match status" value="1"/>
</dbReference>
<dbReference type="SUPFAM" id="SSF47336">
    <property type="entry name" value="ACP-like"/>
    <property type="match status" value="1"/>
</dbReference>
<dbReference type="InterPro" id="IPR009081">
    <property type="entry name" value="PP-bd_ACP"/>
</dbReference>
<dbReference type="CDD" id="cd00833">
    <property type="entry name" value="PKS"/>
    <property type="match status" value="1"/>
</dbReference>
<name>A0A5C7EG50_9PROT</name>
<dbReference type="PANTHER" id="PTHR43775:SF37">
    <property type="entry name" value="SI:DKEY-61P9.11"/>
    <property type="match status" value="1"/>
</dbReference>
<dbReference type="InterPro" id="IPR020841">
    <property type="entry name" value="PKS_Beta-ketoAc_synthase_dom"/>
</dbReference>
<dbReference type="GO" id="GO:0004315">
    <property type="term" value="F:3-oxoacyl-[acyl-carrier-protein] synthase activity"/>
    <property type="evidence" value="ECO:0007669"/>
    <property type="project" value="InterPro"/>
</dbReference>
<dbReference type="SUPFAM" id="SSF53901">
    <property type="entry name" value="Thiolase-like"/>
    <property type="match status" value="1"/>
</dbReference>
<dbReference type="GO" id="GO:0006633">
    <property type="term" value="P:fatty acid biosynthetic process"/>
    <property type="evidence" value="ECO:0007669"/>
    <property type="project" value="InterPro"/>
</dbReference>
<evidence type="ECO:0000256" key="5">
    <source>
        <dbReference type="ARBA" id="ARBA00023268"/>
    </source>
</evidence>
<feature type="region of interest" description="N-terminal hotdog fold" evidence="8">
    <location>
        <begin position="913"/>
        <end position="1032"/>
    </location>
</feature>
<organism evidence="12 13">
    <name type="scientific">Pelomicrobium methylotrophicum</name>
    <dbReference type="NCBI Taxonomy" id="2602750"/>
    <lineage>
        <taxon>Bacteria</taxon>
        <taxon>Pseudomonadati</taxon>
        <taxon>Pseudomonadota</taxon>
        <taxon>Hydrogenophilia</taxon>
        <taxon>Hydrogenophilia incertae sedis</taxon>
        <taxon>Pelomicrobium</taxon>
    </lineage>
</organism>
<dbReference type="PROSITE" id="PS00606">
    <property type="entry name" value="KS3_1"/>
    <property type="match status" value="1"/>
</dbReference>
<dbReference type="SUPFAM" id="SSF52151">
    <property type="entry name" value="FabD/lysophospholipase-like"/>
    <property type="match status" value="1"/>
</dbReference>
<evidence type="ECO:0000256" key="7">
    <source>
        <dbReference type="ARBA" id="ARBA00054155"/>
    </source>
</evidence>
<dbReference type="CDD" id="cd05195">
    <property type="entry name" value="enoyl_red"/>
    <property type="match status" value="1"/>
</dbReference>
<dbReference type="InterPro" id="IPR029063">
    <property type="entry name" value="SAM-dependent_MTases_sf"/>
</dbReference>
<dbReference type="InterPro" id="IPR020843">
    <property type="entry name" value="ER"/>
</dbReference>
<dbReference type="Pfam" id="PF00550">
    <property type="entry name" value="PP-binding"/>
    <property type="match status" value="1"/>
</dbReference>
<dbReference type="SMART" id="SM00823">
    <property type="entry name" value="PKS_PP"/>
    <property type="match status" value="1"/>
</dbReference>
<evidence type="ECO:0000256" key="2">
    <source>
        <dbReference type="ARBA" id="ARBA00022553"/>
    </source>
</evidence>
<keyword evidence="6" id="KW-0012">Acyltransferase</keyword>
<dbReference type="Gene3D" id="3.30.70.3290">
    <property type="match status" value="1"/>
</dbReference>
<dbReference type="InterPro" id="IPR016036">
    <property type="entry name" value="Malonyl_transacylase_ACP-bd"/>
</dbReference>
<dbReference type="Pfam" id="PF02801">
    <property type="entry name" value="Ketoacyl-synt_C"/>
    <property type="match status" value="1"/>
</dbReference>
<dbReference type="InterPro" id="IPR016039">
    <property type="entry name" value="Thiolase-like"/>
</dbReference>
<dbReference type="GO" id="GO:0016491">
    <property type="term" value="F:oxidoreductase activity"/>
    <property type="evidence" value="ECO:0007669"/>
    <property type="project" value="InterPro"/>
</dbReference>
<dbReference type="SUPFAM" id="SSF53335">
    <property type="entry name" value="S-adenosyl-L-methionine-dependent methyltransferases"/>
    <property type="match status" value="1"/>
</dbReference>
<dbReference type="InterPro" id="IPR049552">
    <property type="entry name" value="PKS_DH_N"/>
</dbReference>
<dbReference type="SMART" id="SM00826">
    <property type="entry name" value="PKS_DH"/>
    <property type="match status" value="1"/>
</dbReference>
<dbReference type="GO" id="GO:0031177">
    <property type="term" value="F:phosphopantetheine binding"/>
    <property type="evidence" value="ECO:0007669"/>
    <property type="project" value="InterPro"/>
</dbReference>
<dbReference type="InterPro" id="IPR016035">
    <property type="entry name" value="Acyl_Trfase/lysoPLipase"/>
</dbReference>
<dbReference type="SMART" id="SM00822">
    <property type="entry name" value="PKS_KR"/>
    <property type="match status" value="1"/>
</dbReference>
<feature type="domain" description="Carrier" evidence="9">
    <location>
        <begin position="2422"/>
        <end position="2499"/>
    </location>
</feature>
<dbReference type="Gene3D" id="3.40.50.720">
    <property type="entry name" value="NAD(P)-binding Rossmann-like Domain"/>
    <property type="match status" value="3"/>
</dbReference>
<dbReference type="InterPro" id="IPR050091">
    <property type="entry name" value="PKS_NRPS_Biosynth_Enz"/>
</dbReference>
<dbReference type="PROSITE" id="PS50075">
    <property type="entry name" value="CARRIER"/>
    <property type="match status" value="1"/>
</dbReference>
<feature type="region of interest" description="C-terminal hotdog fold" evidence="8">
    <location>
        <begin position="1044"/>
        <end position="1188"/>
    </location>
</feature>
<dbReference type="SUPFAM" id="SSF51735">
    <property type="entry name" value="NAD(P)-binding Rossmann-fold domains"/>
    <property type="match status" value="3"/>
</dbReference>
<dbReference type="FunFam" id="3.40.50.720:FF:000209">
    <property type="entry name" value="Polyketide synthase Pks12"/>
    <property type="match status" value="1"/>
</dbReference>
<dbReference type="SUPFAM" id="SSF55048">
    <property type="entry name" value="Probable ACP-binding domain of malonyl-CoA ACP transacylase"/>
    <property type="match status" value="1"/>
</dbReference>
<dbReference type="EMBL" id="VPFL01000019">
    <property type="protein sequence ID" value="TXF10922.1"/>
    <property type="molecule type" value="Genomic_DNA"/>
</dbReference>
<dbReference type="Gene3D" id="1.10.1200.10">
    <property type="entry name" value="ACP-like"/>
    <property type="match status" value="1"/>
</dbReference>
<dbReference type="Pfam" id="PF14765">
    <property type="entry name" value="PS-DH"/>
    <property type="match status" value="1"/>
</dbReference>
<evidence type="ECO:0000259" key="9">
    <source>
        <dbReference type="PROSITE" id="PS50075"/>
    </source>
</evidence>
<dbReference type="InterPro" id="IPR049900">
    <property type="entry name" value="PKS_mFAS_DH"/>
</dbReference>
<keyword evidence="1" id="KW-0596">Phosphopantetheine</keyword>
<dbReference type="GO" id="GO:0008270">
    <property type="term" value="F:zinc ion binding"/>
    <property type="evidence" value="ECO:0007669"/>
    <property type="project" value="InterPro"/>
</dbReference>
<dbReference type="SMART" id="SM00827">
    <property type="entry name" value="PKS_AT"/>
    <property type="match status" value="1"/>
</dbReference>
<dbReference type="Pfam" id="PF16197">
    <property type="entry name" value="KAsynt_C_assoc"/>
    <property type="match status" value="1"/>
</dbReference>
<evidence type="ECO:0000256" key="6">
    <source>
        <dbReference type="ARBA" id="ARBA00023315"/>
    </source>
</evidence>
<evidence type="ECO:0000259" key="10">
    <source>
        <dbReference type="PROSITE" id="PS52004"/>
    </source>
</evidence>
<dbReference type="Pfam" id="PF21089">
    <property type="entry name" value="PKS_DH_N"/>
    <property type="match status" value="1"/>
</dbReference>
<dbReference type="InterPro" id="IPR032821">
    <property type="entry name" value="PKS_assoc"/>
</dbReference>
<feature type="active site" description="Proton acceptor; for dehydratase activity" evidence="8">
    <location>
        <position position="942"/>
    </location>
</feature>
<dbReference type="InterPro" id="IPR002364">
    <property type="entry name" value="Quin_OxRdtase/zeta-crystal_CS"/>
</dbReference>
<dbReference type="SMART" id="SM00825">
    <property type="entry name" value="PKS_KS"/>
    <property type="match status" value="1"/>
</dbReference>
<keyword evidence="3" id="KW-0808">Transferase</keyword>
<dbReference type="InterPro" id="IPR014031">
    <property type="entry name" value="Ketoacyl_synth_C"/>
</dbReference>
<dbReference type="InterPro" id="IPR014030">
    <property type="entry name" value="Ketoacyl_synth_N"/>
</dbReference>
<evidence type="ECO:0000259" key="11">
    <source>
        <dbReference type="PROSITE" id="PS52019"/>
    </source>
</evidence>
<dbReference type="InterPro" id="IPR013154">
    <property type="entry name" value="ADH-like_N"/>
</dbReference>
<comment type="caution">
    <text evidence="12">The sequence shown here is derived from an EMBL/GenBank/DDBJ whole genome shotgun (WGS) entry which is preliminary data.</text>
</comment>
<dbReference type="InterPro" id="IPR001227">
    <property type="entry name" value="Ac_transferase_dom_sf"/>
</dbReference>
<proteinExistence type="predicted"/>
<feature type="active site" description="Proton donor; for dehydratase activity" evidence="8">
    <location>
        <position position="1104"/>
    </location>
</feature>
<keyword evidence="5" id="KW-0511">Multifunctional enzyme</keyword>
<dbReference type="InterPro" id="IPR020807">
    <property type="entry name" value="PKS_DH"/>
</dbReference>
<dbReference type="Gene3D" id="3.40.366.10">
    <property type="entry name" value="Malonyl-Coenzyme A Acyl Carrier Protein, domain 2"/>
    <property type="match status" value="1"/>
</dbReference>
<reference evidence="12 13" key="1">
    <citation type="submission" date="2019-08" db="EMBL/GenBank/DDBJ databases">
        <title>Pelomicrobium methylotrophicum gen. nov., sp. nov. a moderately thermophilic, facultatively anaerobic, lithoautotrophic and methylotrophic bacterium isolated from a terrestrial mud volcano.</title>
        <authorList>
            <person name="Slobodkina G.B."/>
            <person name="Merkel A.Y."/>
            <person name="Slobodkin A.I."/>
        </authorList>
    </citation>
    <scope>NUCLEOTIDE SEQUENCE [LARGE SCALE GENOMIC DNA]</scope>
    <source>
        <strain evidence="12 13">SM250</strain>
    </source>
</reference>
<dbReference type="SMART" id="SM00829">
    <property type="entry name" value="PKS_ER"/>
    <property type="match status" value="1"/>
</dbReference>
<dbReference type="Gene3D" id="3.10.129.110">
    <property type="entry name" value="Polyketide synthase dehydratase"/>
    <property type="match status" value="1"/>
</dbReference>
<dbReference type="InterPro" id="IPR011032">
    <property type="entry name" value="GroES-like_sf"/>
</dbReference>
<dbReference type="InParanoid" id="A0A5C7EG50"/>
<gene>
    <name evidence="12" type="ORF">FR698_12640</name>
</gene>
<dbReference type="PROSITE" id="PS52019">
    <property type="entry name" value="PKS_MFAS_DH"/>
    <property type="match status" value="1"/>
</dbReference>
<evidence type="ECO:0000256" key="1">
    <source>
        <dbReference type="ARBA" id="ARBA00022450"/>
    </source>
</evidence>
<dbReference type="Pfam" id="PF00698">
    <property type="entry name" value="Acyl_transf_1"/>
    <property type="match status" value="1"/>
</dbReference>
<dbReference type="Pfam" id="PF00109">
    <property type="entry name" value="ketoacyl-synt"/>
    <property type="match status" value="1"/>
</dbReference>
<evidence type="ECO:0000256" key="8">
    <source>
        <dbReference type="PROSITE-ProRule" id="PRU01363"/>
    </source>
</evidence>
<dbReference type="Gene3D" id="3.40.50.150">
    <property type="entry name" value="Vaccinia Virus protein VP39"/>
    <property type="match status" value="1"/>
</dbReference>
<dbReference type="GO" id="GO:0004312">
    <property type="term" value="F:fatty acid synthase activity"/>
    <property type="evidence" value="ECO:0007669"/>
    <property type="project" value="TreeGrafter"/>
</dbReference>
<dbReference type="InterPro" id="IPR013968">
    <property type="entry name" value="PKS_KR"/>
</dbReference>
<evidence type="ECO:0000256" key="3">
    <source>
        <dbReference type="ARBA" id="ARBA00022679"/>
    </source>
</evidence>
<protein>
    <submittedName>
        <fullName evidence="12">SDR family NAD(P)-dependent oxidoreductase</fullName>
    </submittedName>
</protein>
<dbReference type="Pfam" id="PF00107">
    <property type="entry name" value="ADH_zinc_N"/>
    <property type="match status" value="1"/>
</dbReference>
<keyword evidence="13" id="KW-1185">Reference proteome</keyword>
<dbReference type="Pfam" id="PF08659">
    <property type="entry name" value="KR"/>
    <property type="match status" value="1"/>
</dbReference>
<dbReference type="PROSITE" id="PS52004">
    <property type="entry name" value="KS3_2"/>
    <property type="match status" value="1"/>
</dbReference>
<dbReference type="InterPro" id="IPR036736">
    <property type="entry name" value="ACP-like_sf"/>
</dbReference>
<sequence length="2552" mass="277019">MYTTGVGGRLAASEKKSPVAIVGMAFRLPGDLNDEETLWQALSEGRDMVGRIGAERWAVEELEHPRRSEPGRSVTFSAGVLSRIDEFDAAFFGISPREAAFLDPQQRLLLELAWEALENAGQVPSQLAGSRTAVYVGISSTDYGLRGLGDLSVISAHSMTGNTLSIAANRLSYVFDLRGPSVAVDTACSSSLVALHHACSCLARGEATAALVGGVNLLLHPYAFIGFTKASMLSAAGRCRVFDANADGYVRAEGGAVLFLKPLARALADGDPVQAVILASGVNADGGRKTGITIPSREGQVELMRAVLERSGLSPAEVDYIEAHGTGTAVGDPIEAAAIGSVYGRCRPKGQPLPVGSIKTNLGHLESASGMAGLVKAVLVLKNRALPPALHLESPNPRIDFSSLNLEVVTQYRKLTKPNRRPLVVGVNSFGFGGANAHVLLQEHRPKRRARPVPRGPYPPPLPPLFLSARGPAALRELAGRYASLLRGKAAEDFYDIAYAAAFRRERLETRLALKVSTVEEAVEKLAKYAQGEPVDQVLVENGLQKSAGIAFVYSGNGAQWLGMGRRLLAESSRFAHLISDLDTAIQPVAGFSILAELNADEASSRLDDTTIAQPTLFAIQVALTAWLREQGVEPTAVAGHSVGEVAAAWAAGALDLDQAIRVIVSRSRAQGLTRGTGRMAAVGLSEAAMKEVLAKLGGDVEIAGINSPGNVTVSGAWADLERVRRHLEPKGVFFRLLDLDYAFHSGKMDPVQGRLAECLAALTPRAAEAALFVSSVTGDVLEGTALGCDYWWRNVRQPVRFAQAVGKLIDLGCRVFIEIGPHAILQRYIGECLEAAGVVGRVLLTLRRNDDGIVRLEETALRTHLLAKGRLDVYFPERGRPVRLPNYPWQRERHWHPRTSEDYALIERRRVHPLLGWRLKEMDAAWENTLDPVTLPWLADHKVGGAVVLPGAAYAEMALAAAREWFGGGHFALEELNILGPVVFDGEHGYTLRFGISPHDGSFQIRSRQRLSEDEWALNAVGRLLRTTSILTANRIEDVPCDAPAIDRETHYRLASAVGLDYGPTFQGLESVRVRGEVLEATLALPQACQEDARYLLHPAVLDTCFQSLVDFFRADIEAGQGVPLLPVKLGRLDYYRKAPVSRVKARLVRRGPRSLLADFALEEADGQIVATVSGCRFRVAPILRRERSQPICWRTEPWLQPHPAEQRSTQLPATADLAKGLRDWFAGEETRLSRAAYFREMLPLFEALAVSFAYGGFQALFANRADWLQRALAEPASVDARVRPFFLWLAGVLQQEGLLVVQDGAWRLEQSSIPPAEAIWQSLLRDHPACLPELVPIGRIGRHLPTLLTGEMDVDVFMESLCRSPMGERRPDDAPAYLGTRLAIRNILRGLSESWPAHRRLRILEVTDGMSELPRSLAGRLSEDRLDYVLAQPIEATRSQLRAEYQDFPWIHVADFSEEEFRLTAEAPLPELFDVVILRHWLHRTPNPHAALAAMRRKLAVGGLLLIAERHPDLSAVMVSGLDSRGWYPDTDGRPIPRLLPPQAWKRALAEQTFDEVEIFTEPAANGLSEGSYLLLAKRPMENVVSSEPTPATWLLLADDASTPFASRLRQRLESLGQRVAVELAGAEFDLTKPETASRALAAARGRLGGLDHVVMLPRWSIPDDSPSLGLDSACGGLLHLVQAVTALDAGHPRLWLLTAGGALAGEVPLRRQIDPLQASIWGFGRVVMNEYPALRCTLIDLGCDPNDPRTLERLANEFLAPDGESEIVLSDQGRYGLRVKQADLAPPSVTAADTTRYRLDFPVPGQLRNLVWLPDGERALKDDEIEVRPCAVGLNFRDVMYLMGLLPDEAVENGFAGASLGLEFSGVVTRVGARVREYAPGDAVMGFGPACFASHVITRANAVAFKPEAWTFEAAATVPAVFFTAYYALKHLADLQPGERILIHGAAGGIGIAAIQLARHLGAEIFATAGSEEKRDFVRLLGADHVFDSRSLDFADDILAATNGEGVDVVLNSLAGEAMRRSLAVLKPFGRFLELGKRDFFENTPIGLRPFKDNISYFGIDTDQLLTGRPALAARLFRELIALFRQGVLFPLPYRVFGANRVEEAFRFMQQARHIGKVVVSLSEAPSAIERPRGVAPAATFEKDSTWLITGGLSGFGLETARWLASRGVGNLVLLGRRGSATPGAAEAIAALERQGAKVLALACDITDAGALAAILERVRRELPPLKGIVHAAMVIDDALIANLDASRLQAVLRPKMLGAWNLHQLTLDIPLDHFVLYSSIATYIGNPGQANYVAANAGLEGLALLRRSLGLTATCIGWGPIGDAGYLTRNQAVKDSLTHRLGRAPLSAAEALAQLGHLLAHDAGPCAVAHVDWSALSRLLPSAWSARFAVLNRQLKDAGPAVADTDFRALIAGKSPQEVKALVRDVVIRELAQILSISPERIEPERSLYDLGMDSLMAVELALALEQRLSIQLPTMMLNEAPAVERVVQRIVDKLMDGETEPASPGDALATVAETLAAQHGEIADRDEIEQVVNDAQVLSKQGVSLMP</sequence>
<dbReference type="Gene3D" id="3.40.47.10">
    <property type="match status" value="1"/>
</dbReference>
<dbReference type="RefSeq" id="WP_147800563.1">
    <property type="nucleotide sequence ID" value="NZ_VPFL01000019.1"/>
</dbReference>
<dbReference type="InterPro" id="IPR014043">
    <property type="entry name" value="Acyl_transferase_dom"/>
</dbReference>
<dbReference type="InterPro" id="IPR042104">
    <property type="entry name" value="PKS_dehydratase_sf"/>
</dbReference>
<evidence type="ECO:0000256" key="4">
    <source>
        <dbReference type="ARBA" id="ARBA00022857"/>
    </source>
</evidence>
<feature type="domain" description="Ketosynthase family 3 (KS3)" evidence="10">
    <location>
        <begin position="16"/>
        <end position="443"/>
    </location>
</feature>
<dbReference type="InterPro" id="IPR013149">
    <property type="entry name" value="ADH-like_C"/>
</dbReference>
<dbReference type="InterPro" id="IPR057326">
    <property type="entry name" value="KR_dom"/>
</dbReference>
<dbReference type="FunFam" id="3.40.47.10:FF:000019">
    <property type="entry name" value="Polyketide synthase type I"/>
    <property type="match status" value="1"/>
</dbReference>
<dbReference type="PANTHER" id="PTHR43775">
    <property type="entry name" value="FATTY ACID SYNTHASE"/>
    <property type="match status" value="1"/>
</dbReference>
<feature type="domain" description="PKS/mFAS DH" evidence="11">
    <location>
        <begin position="913"/>
        <end position="1188"/>
    </location>
</feature>
<dbReference type="InterPro" id="IPR018201">
    <property type="entry name" value="Ketoacyl_synth_AS"/>
</dbReference>
<dbReference type="InterPro" id="IPR036291">
    <property type="entry name" value="NAD(P)-bd_dom_sf"/>
</dbReference>